<dbReference type="Proteomes" id="UP000187283">
    <property type="component" value="Unassembled WGS sequence"/>
</dbReference>
<dbReference type="EMBL" id="LSSN01006037">
    <property type="protein sequence ID" value="OMJ07506.1"/>
    <property type="molecule type" value="Genomic_DNA"/>
</dbReference>
<evidence type="ECO:0000313" key="2">
    <source>
        <dbReference type="Proteomes" id="UP000187283"/>
    </source>
</evidence>
<proteinExistence type="predicted"/>
<organism evidence="1 2">
    <name type="scientific">Smittium culicis</name>
    <dbReference type="NCBI Taxonomy" id="133412"/>
    <lineage>
        <taxon>Eukaryota</taxon>
        <taxon>Fungi</taxon>
        <taxon>Fungi incertae sedis</taxon>
        <taxon>Zoopagomycota</taxon>
        <taxon>Kickxellomycotina</taxon>
        <taxon>Harpellomycetes</taxon>
        <taxon>Harpellales</taxon>
        <taxon>Legeriomycetaceae</taxon>
        <taxon>Smittium</taxon>
    </lineage>
</organism>
<comment type="caution">
    <text evidence="1">The sequence shown here is derived from an EMBL/GenBank/DDBJ whole genome shotgun (WGS) entry which is preliminary data.</text>
</comment>
<sequence length="139" mass="15246">MFDCPNLSLTYPKKIPPISLPTLIKITTFDIESTSKIASTARVIPPSDPTEYETPPIVGNEHPIPNITPCVAIEYSIDFVKLAKTNPIPATAPPITYTFLYPKIFKAGCIKRVKINVDANPSVPTKPNFISLVSGNFFL</sequence>
<keyword evidence="2" id="KW-1185">Reference proteome</keyword>
<name>A0A1R1WYP7_9FUNG</name>
<gene>
    <name evidence="1" type="ORF">AYI70_g12132</name>
</gene>
<evidence type="ECO:0000313" key="1">
    <source>
        <dbReference type="EMBL" id="OMJ07506.1"/>
    </source>
</evidence>
<dbReference type="AlphaFoldDB" id="A0A1R1WYP7"/>
<accession>A0A1R1WYP7</accession>
<protein>
    <submittedName>
        <fullName evidence="1">Uncharacterized protein</fullName>
    </submittedName>
</protein>
<reference evidence="1 2" key="1">
    <citation type="submission" date="2017-01" db="EMBL/GenBank/DDBJ databases">
        <authorList>
            <person name="Mah S.A."/>
            <person name="Swanson W.J."/>
            <person name="Moy G.W."/>
            <person name="Vacquier V.D."/>
        </authorList>
    </citation>
    <scope>NUCLEOTIDE SEQUENCE [LARGE SCALE GENOMIC DNA]</scope>
    <source>
        <strain evidence="1 2">GSMNP</strain>
    </source>
</reference>